<sequence>MANQQYLTLFERGFPLVFGWSGEGWGEAKRGASPWILT</sequence>
<dbReference type="PATRIC" id="fig|1396.432.peg.2355"/>
<protein>
    <submittedName>
        <fullName evidence="1">Uncharacterized protein</fullName>
    </submittedName>
</protein>
<dbReference type="Proteomes" id="UP000076482">
    <property type="component" value="Unassembled WGS sequence"/>
</dbReference>
<proteinExistence type="predicted"/>
<evidence type="ECO:0000313" key="1">
    <source>
        <dbReference type="EMBL" id="KZD70035.1"/>
    </source>
</evidence>
<accession>A0A164Q736</accession>
<dbReference type="AlphaFoldDB" id="A0A164Q736"/>
<organism evidence="1 2">
    <name type="scientific">Bacillus cereus</name>
    <dbReference type="NCBI Taxonomy" id="1396"/>
    <lineage>
        <taxon>Bacteria</taxon>
        <taxon>Bacillati</taxon>
        <taxon>Bacillota</taxon>
        <taxon>Bacilli</taxon>
        <taxon>Bacillales</taxon>
        <taxon>Bacillaceae</taxon>
        <taxon>Bacillus</taxon>
        <taxon>Bacillus cereus group</taxon>
    </lineage>
</organism>
<reference evidence="1 2" key="1">
    <citation type="submission" date="2015-09" db="EMBL/GenBank/DDBJ databases">
        <title>Bacillus cereus food isolates.</title>
        <authorList>
            <person name="Boekhorst J."/>
        </authorList>
    </citation>
    <scope>NUCLEOTIDE SEQUENCE [LARGE SCALE GENOMIC DNA]</scope>
    <source>
        <strain evidence="1 2">B4088</strain>
    </source>
</reference>
<name>A0A164Q736_BACCE</name>
<dbReference type="EMBL" id="LJKE01000030">
    <property type="protein sequence ID" value="KZD70035.1"/>
    <property type="molecule type" value="Genomic_DNA"/>
</dbReference>
<gene>
    <name evidence="1" type="ORF">B4088_1214</name>
</gene>
<comment type="caution">
    <text evidence="1">The sequence shown here is derived from an EMBL/GenBank/DDBJ whole genome shotgun (WGS) entry which is preliminary data.</text>
</comment>
<evidence type="ECO:0000313" key="2">
    <source>
        <dbReference type="Proteomes" id="UP000076482"/>
    </source>
</evidence>